<dbReference type="NCBIfam" id="TIGR02189">
    <property type="entry name" value="GlrX-like_plant"/>
    <property type="match status" value="1"/>
</dbReference>
<dbReference type="InterPro" id="IPR036249">
    <property type="entry name" value="Thioredoxin-like_sf"/>
</dbReference>
<dbReference type="InterPro" id="IPR011905">
    <property type="entry name" value="GlrX-like_pln_2"/>
</dbReference>
<dbReference type="Proteomes" id="UP000825935">
    <property type="component" value="Chromosome 4"/>
</dbReference>
<dbReference type="EMBL" id="CM035409">
    <property type="protein sequence ID" value="KAH7438919.1"/>
    <property type="molecule type" value="Genomic_DNA"/>
</dbReference>
<keyword evidence="3" id="KW-0963">Cytoplasm</keyword>
<name>A0A8T2V3Y8_CERRI</name>
<evidence type="ECO:0000259" key="5">
    <source>
        <dbReference type="Pfam" id="PF00462"/>
    </source>
</evidence>
<comment type="similarity">
    <text evidence="2">Belongs to the glutaredoxin family. CC-type subfamily.</text>
</comment>
<comment type="subcellular location">
    <subcellularLocation>
        <location evidence="1">Cytoplasm</location>
    </subcellularLocation>
</comment>
<dbReference type="GO" id="GO:0005737">
    <property type="term" value="C:cytoplasm"/>
    <property type="evidence" value="ECO:0007669"/>
    <property type="project" value="UniProtKB-SubCell"/>
</dbReference>
<reference evidence="6" key="1">
    <citation type="submission" date="2021-08" db="EMBL/GenBank/DDBJ databases">
        <title>WGS assembly of Ceratopteris richardii.</title>
        <authorList>
            <person name="Marchant D.B."/>
            <person name="Chen G."/>
            <person name="Jenkins J."/>
            <person name="Shu S."/>
            <person name="Leebens-Mack J."/>
            <person name="Grimwood J."/>
            <person name="Schmutz J."/>
            <person name="Soltis P."/>
            <person name="Soltis D."/>
            <person name="Chen Z.-H."/>
        </authorList>
    </citation>
    <scope>NUCLEOTIDE SEQUENCE</scope>
    <source>
        <strain evidence="6">Whitten #5841</strain>
        <tissue evidence="6">Leaf</tissue>
    </source>
</reference>
<dbReference type="Gene3D" id="3.40.30.10">
    <property type="entry name" value="Glutaredoxin"/>
    <property type="match status" value="1"/>
</dbReference>
<dbReference type="CDD" id="cd03419">
    <property type="entry name" value="GRX_GRXh_1_2_like"/>
    <property type="match status" value="1"/>
</dbReference>
<proteinExistence type="inferred from homology"/>
<dbReference type="OrthoDB" id="418495at2759"/>
<keyword evidence="7" id="KW-1185">Reference proteome</keyword>
<evidence type="ECO:0000313" key="7">
    <source>
        <dbReference type="Proteomes" id="UP000825935"/>
    </source>
</evidence>
<evidence type="ECO:0000256" key="1">
    <source>
        <dbReference type="ARBA" id="ARBA00004496"/>
    </source>
</evidence>
<protein>
    <recommendedName>
        <fullName evidence="5">Glutaredoxin domain-containing protein</fullName>
    </recommendedName>
</protein>
<dbReference type="AlphaFoldDB" id="A0A8T2V3Y8"/>
<dbReference type="InterPro" id="IPR002109">
    <property type="entry name" value="Glutaredoxin"/>
</dbReference>
<sequence length="117" mass="12219">MVAENAVVVFSVSTCCMCHVAKKLFCSMGVNPSVVELDQESGGADMERALVAKLLLMHGSDMQQQVAAPPPPSCRATPALPAIFVGGKLIGGLDRLMACHISGSLIPLLKEAGALWL</sequence>
<accession>A0A8T2V3Y8</accession>
<organism evidence="6 7">
    <name type="scientific">Ceratopteris richardii</name>
    <name type="common">Triangle waterfern</name>
    <dbReference type="NCBI Taxonomy" id="49495"/>
    <lineage>
        <taxon>Eukaryota</taxon>
        <taxon>Viridiplantae</taxon>
        <taxon>Streptophyta</taxon>
        <taxon>Embryophyta</taxon>
        <taxon>Tracheophyta</taxon>
        <taxon>Polypodiopsida</taxon>
        <taxon>Polypodiidae</taxon>
        <taxon>Polypodiales</taxon>
        <taxon>Pteridineae</taxon>
        <taxon>Pteridaceae</taxon>
        <taxon>Parkerioideae</taxon>
        <taxon>Ceratopteris</taxon>
    </lineage>
</organism>
<evidence type="ECO:0000256" key="3">
    <source>
        <dbReference type="ARBA" id="ARBA00022490"/>
    </source>
</evidence>
<feature type="domain" description="Glutaredoxin" evidence="5">
    <location>
        <begin position="7"/>
        <end position="90"/>
    </location>
</feature>
<evidence type="ECO:0000256" key="2">
    <source>
        <dbReference type="ARBA" id="ARBA00007568"/>
    </source>
</evidence>
<keyword evidence="4" id="KW-0676">Redox-active center</keyword>
<dbReference type="SUPFAM" id="SSF52833">
    <property type="entry name" value="Thioredoxin-like"/>
    <property type="match status" value="1"/>
</dbReference>
<dbReference type="OMA" id="TESWGTY"/>
<gene>
    <name evidence="6" type="ORF">KP509_04G036900</name>
</gene>
<dbReference type="PROSITE" id="PS51354">
    <property type="entry name" value="GLUTAREDOXIN_2"/>
    <property type="match status" value="1"/>
</dbReference>
<dbReference type="Pfam" id="PF00462">
    <property type="entry name" value="Glutaredoxin"/>
    <property type="match status" value="1"/>
</dbReference>
<evidence type="ECO:0000256" key="4">
    <source>
        <dbReference type="ARBA" id="ARBA00023284"/>
    </source>
</evidence>
<dbReference type="PANTHER" id="PTHR10168">
    <property type="entry name" value="GLUTAREDOXIN"/>
    <property type="match status" value="1"/>
</dbReference>
<evidence type="ECO:0000313" key="6">
    <source>
        <dbReference type="EMBL" id="KAH7438919.1"/>
    </source>
</evidence>
<comment type="caution">
    <text evidence="6">The sequence shown here is derived from an EMBL/GenBank/DDBJ whole genome shotgun (WGS) entry which is preliminary data.</text>
</comment>